<evidence type="ECO:0000313" key="3">
    <source>
        <dbReference type="Proteomes" id="UP000245263"/>
    </source>
</evidence>
<dbReference type="EMBL" id="AP025028">
    <property type="protein sequence ID" value="BDA79060.1"/>
    <property type="molecule type" value="Genomic_DNA"/>
</dbReference>
<evidence type="ECO:0000256" key="1">
    <source>
        <dbReference type="RuleBase" id="RU003860"/>
    </source>
</evidence>
<dbReference type="PANTHER" id="PTHR46230">
    <property type="match status" value="1"/>
</dbReference>
<comment type="similarity">
    <text evidence="1">Belongs to the BolA/IbaG family.</text>
</comment>
<dbReference type="RefSeq" id="WP_242935161.1">
    <property type="nucleotide sequence ID" value="NZ_AP025028.1"/>
</dbReference>
<dbReference type="InterPro" id="IPR002634">
    <property type="entry name" value="BolA"/>
</dbReference>
<name>A0ABN6KEE4_9LEPT</name>
<gene>
    <name evidence="2" type="ORF">LPTSP3_g19900</name>
</gene>
<sequence>MESEVRKERILLILQEAFLPAALEVTDNSLLHAGHVGSSPSGETHYKIYIRSDQFKNKTLVEQHRSIYEALGKEWKTGLHALEIDSSYPT</sequence>
<dbReference type="Pfam" id="PF01722">
    <property type="entry name" value="BolA"/>
    <property type="match status" value="1"/>
</dbReference>
<dbReference type="Gene3D" id="3.30.300.90">
    <property type="entry name" value="BolA-like"/>
    <property type="match status" value="1"/>
</dbReference>
<organism evidence="2 3">
    <name type="scientific">Leptospira kobayashii</name>
    <dbReference type="NCBI Taxonomy" id="1917830"/>
    <lineage>
        <taxon>Bacteria</taxon>
        <taxon>Pseudomonadati</taxon>
        <taxon>Spirochaetota</taxon>
        <taxon>Spirochaetia</taxon>
        <taxon>Leptospirales</taxon>
        <taxon>Leptospiraceae</taxon>
        <taxon>Leptospira</taxon>
    </lineage>
</organism>
<protein>
    <submittedName>
        <fullName evidence="2">BolA family transcriptional regulator</fullName>
    </submittedName>
</protein>
<keyword evidence="3" id="KW-1185">Reference proteome</keyword>
<dbReference type="PIRSF" id="PIRSF003113">
    <property type="entry name" value="BolA"/>
    <property type="match status" value="1"/>
</dbReference>
<evidence type="ECO:0000313" key="2">
    <source>
        <dbReference type="EMBL" id="BDA79060.1"/>
    </source>
</evidence>
<dbReference type="Proteomes" id="UP000245263">
    <property type="component" value="Chromosome 1"/>
</dbReference>
<dbReference type="PANTHER" id="PTHR46230:SF3">
    <property type="entry name" value="SUFE-LIKE PROTEIN 1, CHLOROPLASTIC_MITOCHONDRIAL"/>
    <property type="match status" value="1"/>
</dbReference>
<reference evidence="2 3" key="1">
    <citation type="submission" date="2021-08" db="EMBL/GenBank/DDBJ databases">
        <title>Complete genome sequence of Leptospira kobayashii strain E30.</title>
        <authorList>
            <person name="Nakao R."/>
            <person name="Nakamura S."/>
            <person name="Masuzawa T."/>
            <person name="Koizumi N."/>
        </authorList>
    </citation>
    <scope>NUCLEOTIDE SEQUENCE [LARGE SCALE GENOMIC DNA]</scope>
    <source>
        <strain evidence="2 3">E30</strain>
    </source>
</reference>
<dbReference type="SUPFAM" id="SSF82657">
    <property type="entry name" value="BolA-like"/>
    <property type="match status" value="1"/>
</dbReference>
<accession>A0ABN6KEE4</accession>
<proteinExistence type="inferred from homology"/>
<dbReference type="InterPro" id="IPR036065">
    <property type="entry name" value="BolA-like_sf"/>
</dbReference>